<name>A0ABZ2J4G4_9BACT</name>
<evidence type="ECO:0000313" key="1">
    <source>
        <dbReference type="EMBL" id="WWX24046.1"/>
    </source>
</evidence>
<organism evidence="1 2">
    <name type="scientific">Pseudodesulfovibrio methanolicus</name>
    <dbReference type="NCBI Taxonomy" id="3126690"/>
    <lineage>
        <taxon>Bacteria</taxon>
        <taxon>Pseudomonadati</taxon>
        <taxon>Thermodesulfobacteriota</taxon>
        <taxon>Desulfovibrionia</taxon>
        <taxon>Desulfovibrionales</taxon>
        <taxon>Desulfovibrionaceae</taxon>
    </lineage>
</organism>
<dbReference type="Proteomes" id="UP001385389">
    <property type="component" value="Chromosome"/>
</dbReference>
<dbReference type="EMBL" id="CP146609">
    <property type="protein sequence ID" value="WWX24046.1"/>
    <property type="molecule type" value="Genomic_DNA"/>
</dbReference>
<gene>
    <name evidence="1" type="ORF">V8V93_07485</name>
</gene>
<evidence type="ECO:0000313" key="2">
    <source>
        <dbReference type="Proteomes" id="UP001385389"/>
    </source>
</evidence>
<reference evidence="1 2" key="1">
    <citation type="submission" date="2024-03" db="EMBL/GenBank/DDBJ databases">
        <title>Phenotype and Genome Characterization of a Sulfate-Reducing Bacterium Pseudodesulfovibrio sp. strain 5S69, isolated from Petroleum Reservoir in Tatarstan (Russia).</title>
        <authorList>
            <person name="Bidzhieva S.K."/>
            <person name="Kadnikov V."/>
            <person name="Tourova T.P."/>
            <person name="Samigullina S.R."/>
            <person name="Sokolova D.S."/>
            <person name="Poltaraus A.B."/>
            <person name="Avtukh A.N."/>
            <person name="Tereshina V.M."/>
            <person name="Mardanov A.V."/>
            <person name="Nazina T.N."/>
        </authorList>
    </citation>
    <scope>NUCLEOTIDE SEQUENCE [LARGE SCALE GENOMIC DNA]</scope>
    <source>
        <strain evidence="1 2">5S69</strain>
    </source>
</reference>
<dbReference type="RefSeq" id="WP_338669742.1">
    <property type="nucleotide sequence ID" value="NZ_CP146609.1"/>
</dbReference>
<keyword evidence="2" id="KW-1185">Reference proteome</keyword>
<protein>
    <submittedName>
        <fullName evidence="1">Polymorphic toxin type 44 domain-containing protein</fullName>
    </submittedName>
</protein>
<accession>A0ABZ2J4G4</accession>
<sequence length="237" mass="27172">MAGKWDQHIGDDQLVYGMPKHMSAVAGSRKITGGDKATYWRYHPKPQARDKCQTMKGLWFETRPGPVHPNCKCEIEEFEAIKVTGRSRAIIVPPGVDLAANIAEARRVAKECQHKASTEVNHFLSKINLSGVSAIDDIRKAYIDQLTFLYKCLWIYTNFDTGKRYDFKKDNHPEYEDFGNYHYGLYTQAMGINVTLARAAAGAIQIRGGQYKLKWYRTWFDDPHDNQMIRKGQGYPF</sequence>
<proteinExistence type="predicted"/>